<sequence length="91" mass="9319">MLTGRGGDSAAGGGAPQPPRVRGGLQRGAAGPAELASCLSHTPRPMSDSRGWGAVRRPGYQLRCGMAPALPVTQPHRRASEVAMHGGEQPP</sequence>
<protein>
    <submittedName>
        <fullName evidence="2">Uncharacterized protein</fullName>
    </submittedName>
</protein>
<dbReference type="AlphaFoldDB" id="A0AAV7KSI2"/>
<gene>
    <name evidence="2" type="ORF">NDU88_002065</name>
</gene>
<reference evidence="2" key="1">
    <citation type="journal article" date="2022" name="bioRxiv">
        <title>Sequencing and chromosome-scale assembly of the giantPleurodeles waltlgenome.</title>
        <authorList>
            <person name="Brown T."/>
            <person name="Elewa A."/>
            <person name="Iarovenko S."/>
            <person name="Subramanian E."/>
            <person name="Araus A.J."/>
            <person name="Petzold A."/>
            <person name="Susuki M."/>
            <person name="Suzuki K.-i.T."/>
            <person name="Hayashi T."/>
            <person name="Toyoda A."/>
            <person name="Oliveira C."/>
            <person name="Osipova E."/>
            <person name="Leigh N.D."/>
            <person name="Simon A."/>
            <person name="Yun M.H."/>
        </authorList>
    </citation>
    <scope>NUCLEOTIDE SEQUENCE</scope>
    <source>
        <strain evidence="2">20211129_DDA</strain>
        <tissue evidence="2">Liver</tissue>
    </source>
</reference>
<accession>A0AAV7KSI2</accession>
<organism evidence="2 3">
    <name type="scientific">Pleurodeles waltl</name>
    <name type="common">Iberian ribbed newt</name>
    <dbReference type="NCBI Taxonomy" id="8319"/>
    <lineage>
        <taxon>Eukaryota</taxon>
        <taxon>Metazoa</taxon>
        <taxon>Chordata</taxon>
        <taxon>Craniata</taxon>
        <taxon>Vertebrata</taxon>
        <taxon>Euteleostomi</taxon>
        <taxon>Amphibia</taxon>
        <taxon>Batrachia</taxon>
        <taxon>Caudata</taxon>
        <taxon>Salamandroidea</taxon>
        <taxon>Salamandridae</taxon>
        <taxon>Pleurodelinae</taxon>
        <taxon>Pleurodeles</taxon>
    </lineage>
</organism>
<name>A0AAV7KSI2_PLEWA</name>
<evidence type="ECO:0000313" key="2">
    <source>
        <dbReference type="EMBL" id="KAJ1081893.1"/>
    </source>
</evidence>
<dbReference type="EMBL" id="JANPWB010000016">
    <property type="protein sequence ID" value="KAJ1081893.1"/>
    <property type="molecule type" value="Genomic_DNA"/>
</dbReference>
<comment type="caution">
    <text evidence="2">The sequence shown here is derived from an EMBL/GenBank/DDBJ whole genome shotgun (WGS) entry which is preliminary data.</text>
</comment>
<keyword evidence="3" id="KW-1185">Reference proteome</keyword>
<feature type="region of interest" description="Disordered" evidence="1">
    <location>
        <begin position="67"/>
        <end position="91"/>
    </location>
</feature>
<proteinExistence type="predicted"/>
<feature type="compositionally biased region" description="Gly residues" evidence="1">
    <location>
        <begin position="1"/>
        <end position="15"/>
    </location>
</feature>
<dbReference type="Proteomes" id="UP001066276">
    <property type="component" value="Chromosome 12"/>
</dbReference>
<evidence type="ECO:0000256" key="1">
    <source>
        <dbReference type="SAM" id="MobiDB-lite"/>
    </source>
</evidence>
<feature type="region of interest" description="Disordered" evidence="1">
    <location>
        <begin position="1"/>
        <end position="55"/>
    </location>
</feature>
<evidence type="ECO:0000313" key="3">
    <source>
        <dbReference type="Proteomes" id="UP001066276"/>
    </source>
</evidence>